<keyword evidence="4" id="KW-1185">Reference proteome</keyword>
<proteinExistence type="predicted"/>
<evidence type="ECO:0000259" key="2">
    <source>
        <dbReference type="Pfam" id="PF19408"/>
    </source>
</evidence>
<dbReference type="EMBL" id="JBHUON010000002">
    <property type="protein sequence ID" value="MFD2863772.1"/>
    <property type="molecule type" value="Genomic_DNA"/>
</dbReference>
<name>A0ABW5XLA3_9SPHI</name>
<evidence type="ECO:0000259" key="1">
    <source>
        <dbReference type="Pfam" id="PF18962"/>
    </source>
</evidence>
<dbReference type="Proteomes" id="UP001597601">
    <property type="component" value="Unassembled WGS sequence"/>
</dbReference>
<gene>
    <name evidence="3" type="ORF">ACFSYC_03640</name>
</gene>
<reference evidence="4" key="1">
    <citation type="journal article" date="2019" name="Int. J. Syst. Evol. Microbiol.">
        <title>The Global Catalogue of Microorganisms (GCM) 10K type strain sequencing project: providing services to taxonomists for standard genome sequencing and annotation.</title>
        <authorList>
            <consortium name="The Broad Institute Genomics Platform"/>
            <consortium name="The Broad Institute Genome Sequencing Center for Infectious Disease"/>
            <person name="Wu L."/>
            <person name="Ma J."/>
        </authorList>
    </citation>
    <scope>NUCLEOTIDE SEQUENCE [LARGE SCALE GENOMIC DNA]</scope>
    <source>
        <strain evidence="4">KCTC 52232</strain>
    </source>
</reference>
<comment type="caution">
    <text evidence="3">The sequence shown here is derived from an EMBL/GenBank/DDBJ whole genome shotgun (WGS) entry which is preliminary data.</text>
</comment>
<dbReference type="NCBIfam" id="TIGR04183">
    <property type="entry name" value="Por_Secre_tail"/>
    <property type="match status" value="1"/>
</dbReference>
<dbReference type="Pfam" id="PF19408">
    <property type="entry name" value="PKD_6"/>
    <property type="match status" value="2"/>
</dbReference>
<organism evidence="3 4">
    <name type="scientific">Mucilaginibacter antarcticus</name>
    <dbReference type="NCBI Taxonomy" id="1855725"/>
    <lineage>
        <taxon>Bacteria</taxon>
        <taxon>Pseudomonadati</taxon>
        <taxon>Bacteroidota</taxon>
        <taxon>Sphingobacteriia</taxon>
        <taxon>Sphingobacteriales</taxon>
        <taxon>Sphingobacteriaceae</taxon>
        <taxon>Mucilaginibacter</taxon>
    </lineage>
</organism>
<feature type="domain" description="PKD-like" evidence="2">
    <location>
        <begin position="31"/>
        <end position="105"/>
    </location>
</feature>
<protein>
    <submittedName>
        <fullName evidence="3">T9SS type A sorting domain-containing protein</fullName>
    </submittedName>
</protein>
<accession>A0ABW5XLA3</accession>
<evidence type="ECO:0000313" key="4">
    <source>
        <dbReference type="Proteomes" id="UP001597601"/>
    </source>
</evidence>
<feature type="domain" description="Secretion system C-terminal sorting" evidence="1">
    <location>
        <begin position="219"/>
        <end position="303"/>
    </location>
</feature>
<feature type="domain" description="PKD-like" evidence="2">
    <location>
        <begin position="139"/>
        <end position="199"/>
    </location>
</feature>
<dbReference type="InterPro" id="IPR045829">
    <property type="entry name" value="PKD_6"/>
</dbReference>
<evidence type="ECO:0000313" key="3">
    <source>
        <dbReference type="EMBL" id="MFD2863772.1"/>
    </source>
</evidence>
<dbReference type="RefSeq" id="WP_377123635.1">
    <property type="nucleotide sequence ID" value="NZ_JBHUON010000002.1"/>
</dbReference>
<dbReference type="InterPro" id="IPR026444">
    <property type="entry name" value="Secre_tail"/>
</dbReference>
<dbReference type="Pfam" id="PF18962">
    <property type="entry name" value="Por_Secre_tail"/>
    <property type="match status" value="1"/>
</dbReference>
<sequence>MLVYTARNGDWLAAELNGSTPSVSCAALCQIQQISGSANVCYASPQQFSLPYVAGVTYSWSITPGLQINSGQGTSSVQVAYINGSYLTGQVTCTISSSACGSATLNKAVTMGTLVSVAQVYINGTPYTGSNYAYLQRLTQYTLSVDPVAGATSYFWSLSNNMTIDYGQGTHTVHVTVGSPAGSSLSIAVQAENMCGRGAGVNVNGEITGSGGEFEGFAMYPNPTNEMLTVSYKSKEQRSAENNTKAVKKIFDIKLLNSNGKMLRLAENQTSANEVKIDTRDIAAGTYFLHIKHGKETIKKQVIIKH</sequence>